<dbReference type="Proteomes" id="UP000316621">
    <property type="component" value="Chromosome 4"/>
</dbReference>
<name>A0A4Y7JBA8_PAPSO</name>
<keyword evidence="3" id="KW-1185">Reference proteome</keyword>
<dbReference type="AlphaFoldDB" id="A0A4Y7JBA8"/>
<feature type="compositionally biased region" description="Basic and acidic residues" evidence="1">
    <location>
        <begin position="34"/>
        <end position="48"/>
    </location>
</feature>
<dbReference type="Gramene" id="RZC57290">
    <property type="protein sequence ID" value="RZC57290"/>
    <property type="gene ID" value="C5167_004607"/>
</dbReference>
<accession>A0A4Y7JBA8</accession>
<reference evidence="2 3" key="1">
    <citation type="journal article" date="2018" name="Science">
        <title>The opium poppy genome and morphinan production.</title>
        <authorList>
            <person name="Guo L."/>
            <person name="Winzer T."/>
            <person name="Yang X."/>
            <person name="Li Y."/>
            <person name="Ning Z."/>
            <person name="He Z."/>
            <person name="Teodor R."/>
            <person name="Lu Y."/>
            <person name="Bowser T.A."/>
            <person name="Graham I.A."/>
            <person name="Ye K."/>
        </authorList>
    </citation>
    <scope>NUCLEOTIDE SEQUENCE [LARGE SCALE GENOMIC DNA]</scope>
    <source>
        <strain evidence="3">cv. HN1</strain>
        <tissue evidence="2">Leaves</tissue>
    </source>
</reference>
<dbReference type="EMBL" id="CM010718">
    <property type="protein sequence ID" value="RZC57290.1"/>
    <property type="molecule type" value="Genomic_DNA"/>
</dbReference>
<evidence type="ECO:0000313" key="3">
    <source>
        <dbReference type="Proteomes" id="UP000316621"/>
    </source>
</evidence>
<feature type="region of interest" description="Disordered" evidence="1">
    <location>
        <begin position="34"/>
        <end position="56"/>
    </location>
</feature>
<evidence type="ECO:0000256" key="1">
    <source>
        <dbReference type="SAM" id="MobiDB-lite"/>
    </source>
</evidence>
<protein>
    <submittedName>
        <fullName evidence="2">Uncharacterized protein</fullName>
    </submittedName>
</protein>
<evidence type="ECO:0000313" key="2">
    <source>
        <dbReference type="EMBL" id="RZC57290.1"/>
    </source>
</evidence>
<proteinExistence type="predicted"/>
<gene>
    <name evidence="2" type="ORF">C5167_004607</name>
</gene>
<organism evidence="2 3">
    <name type="scientific">Papaver somniferum</name>
    <name type="common">Opium poppy</name>
    <dbReference type="NCBI Taxonomy" id="3469"/>
    <lineage>
        <taxon>Eukaryota</taxon>
        <taxon>Viridiplantae</taxon>
        <taxon>Streptophyta</taxon>
        <taxon>Embryophyta</taxon>
        <taxon>Tracheophyta</taxon>
        <taxon>Spermatophyta</taxon>
        <taxon>Magnoliopsida</taxon>
        <taxon>Ranunculales</taxon>
        <taxon>Papaveraceae</taxon>
        <taxon>Papaveroideae</taxon>
        <taxon>Papaver</taxon>
    </lineage>
</organism>
<sequence length="75" mass="8809">MMVTKEWRNKSRRKDYPLAVAELKGKGTRKYYYDRSSENRRPKTHEVRTSSTPRRRSARIVSLAITGLQAPNPME</sequence>